<reference evidence="1 2" key="1">
    <citation type="submission" date="2020-08" db="EMBL/GenBank/DDBJ databases">
        <title>Genomic Encyclopedia of Type Strains, Phase IV (KMG-IV): sequencing the most valuable type-strain genomes for metagenomic binning, comparative biology and taxonomic classification.</title>
        <authorList>
            <person name="Goeker M."/>
        </authorList>
    </citation>
    <scope>NUCLEOTIDE SEQUENCE [LARGE SCALE GENOMIC DNA]</scope>
    <source>
        <strain evidence="1 2">DSM 103733</strain>
    </source>
</reference>
<keyword evidence="2" id="KW-1185">Reference proteome</keyword>
<comment type="caution">
    <text evidence="1">The sequence shown here is derived from an EMBL/GenBank/DDBJ whole genome shotgun (WGS) entry which is preliminary data.</text>
</comment>
<evidence type="ECO:0000313" key="2">
    <source>
        <dbReference type="Proteomes" id="UP000538666"/>
    </source>
</evidence>
<dbReference type="AlphaFoldDB" id="A0A841JVP5"/>
<sequence>MYEDGLYISHGPENHALAVIREDNGQTLWIRNFATAESALDIMKDNILAELDRPEIEQELNRRKGHFSAELQRPEDGYKEVAFQRYTRQSVG</sequence>
<accession>A0A841JVP5</accession>
<gene>
    <name evidence="1" type="ORF">HNQ77_001005</name>
</gene>
<dbReference type="Proteomes" id="UP000538666">
    <property type="component" value="Unassembled WGS sequence"/>
</dbReference>
<dbReference type="EMBL" id="JACHEK010000002">
    <property type="protein sequence ID" value="MBB6143061.1"/>
    <property type="molecule type" value="Genomic_DNA"/>
</dbReference>
<dbReference type="RefSeq" id="WP_050062001.1">
    <property type="nucleotide sequence ID" value="NZ_JACHEK010000002.1"/>
</dbReference>
<organism evidence="1 2">
    <name type="scientific">Silvibacterium bohemicum</name>
    <dbReference type="NCBI Taxonomy" id="1577686"/>
    <lineage>
        <taxon>Bacteria</taxon>
        <taxon>Pseudomonadati</taxon>
        <taxon>Acidobacteriota</taxon>
        <taxon>Terriglobia</taxon>
        <taxon>Terriglobales</taxon>
        <taxon>Acidobacteriaceae</taxon>
        <taxon>Silvibacterium</taxon>
    </lineage>
</organism>
<evidence type="ECO:0000313" key="1">
    <source>
        <dbReference type="EMBL" id="MBB6143061.1"/>
    </source>
</evidence>
<name>A0A841JVP5_9BACT</name>
<protein>
    <submittedName>
        <fullName evidence="1">Uncharacterized protein</fullName>
    </submittedName>
</protein>
<proteinExistence type="predicted"/>